<dbReference type="PIRSF" id="PIRSF011396">
    <property type="entry name" value="Trp_halogenase"/>
    <property type="match status" value="1"/>
</dbReference>
<dbReference type="PANTHER" id="PTHR43747">
    <property type="entry name" value="FAD-BINDING PROTEIN"/>
    <property type="match status" value="1"/>
</dbReference>
<evidence type="ECO:0000256" key="1">
    <source>
        <dbReference type="PIRSR" id="PIRSR011396-1"/>
    </source>
</evidence>
<evidence type="ECO:0000256" key="2">
    <source>
        <dbReference type="PIRSR" id="PIRSR011396-2"/>
    </source>
</evidence>
<protein>
    <submittedName>
        <fullName evidence="3">Tryptophan 7-halogenase</fullName>
    </submittedName>
</protein>
<feature type="binding site" evidence="2">
    <location>
        <position position="193"/>
    </location>
    <ligand>
        <name>FAD</name>
        <dbReference type="ChEBI" id="CHEBI:57692"/>
    </ligand>
</feature>
<accession>A0AB37E8Z9</accession>
<keyword evidence="2" id="KW-0274">FAD</keyword>
<dbReference type="KEGG" id="bmed:GYM46_11970"/>
<feature type="binding site" evidence="2">
    <location>
        <position position="340"/>
    </location>
    <ligand>
        <name>FAD</name>
        <dbReference type="ChEBI" id="CHEBI:57692"/>
    </ligand>
</feature>
<dbReference type="Proteomes" id="UP000501325">
    <property type="component" value="Chromosome"/>
</dbReference>
<feature type="binding site" evidence="2">
    <location>
        <begin position="20"/>
        <end position="23"/>
    </location>
    <ligand>
        <name>FAD</name>
        <dbReference type="ChEBI" id="CHEBI:57692"/>
    </ligand>
</feature>
<dbReference type="InterPro" id="IPR050816">
    <property type="entry name" value="Flavin-dep_Halogenase_NPB"/>
</dbReference>
<dbReference type="EMBL" id="CP048751">
    <property type="protein sequence ID" value="QIH73607.1"/>
    <property type="molecule type" value="Genomic_DNA"/>
</dbReference>
<dbReference type="GO" id="GO:0004497">
    <property type="term" value="F:monooxygenase activity"/>
    <property type="evidence" value="ECO:0007669"/>
    <property type="project" value="InterPro"/>
</dbReference>
<dbReference type="PANTHER" id="PTHR43747:SF4">
    <property type="entry name" value="FLAVIN-DEPENDENT TRYPTOPHAN HALOGENASE"/>
    <property type="match status" value="1"/>
</dbReference>
<dbReference type="SUPFAM" id="SSF51905">
    <property type="entry name" value="FAD/NAD(P)-binding domain"/>
    <property type="match status" value="1"/>
</dbReference>
<dbReference type="AlphaFoldDB" id="A0AB37E8Z9"/>
<feature type="binding site" evidence="2">
    <location>
        <position position="349"/>
    </location>
    <ligand>
        <name>L-tryptophan</name>
        <dbReference type="ChEBI" id="CHEBI:57912"/>
    </ligand>
</feature>
<name>A0AB37E8Z9_9CAUL</name>
<gene>
    <name evidence="3" type="ORF">GYM46_11970</name>
</gene>
<dbReference type="GO" id="GO:0000166">
    <property type="term" value="F:nucleotide binding"/>
    <property type="evidence" value="ECO:0007669"/>
    <property type="project" value="UniProtKB-KW"/>
</dbReference>
<dbReference type="InterPro" id="IPR006905">
    <property type="entry name" value="Flavin_halogenase"/>
</dbReference>
<feature type="binding site" evidence="2">
    <location>
        <position position="353"/>
    </location>
    <ligand>
        <name>FAD</name>
        <dbReference type="ChEBI" id="CHEBI:57692"/>
    </ligand>
</feature>
<feature type="active site" evidence="1">
    <location>
        <position position="86"/>
    </location>
</feature>
<feature type="binding site" evidence="2">
    <location>
        <position position="86"/>
    </location>
    <ligand>
        <name>7-chloro-L-tryptophan</name>
        <dbReference type="ChEBI" id="CHEBI:58713"/>
    </ligand>
</feature>
<evidence type="ECO:0000313" key="3">
    <source>
        <dbReference type="EMBL" id="QIH73607.1"/>
    </source>
</evidence>
<keyword evidence="2" id="KW-0285">Flavoprotein</keyword>
<dbReference type="InterPro" id="IPR036188">
    <property type="entry name" value="FAD/NAD-bd_sf"/>
</dbReference>
<proteinExistence type="predicted"/>
<dbReference type="InterPro" id="IPR033856">
    <property type="entry name" value="Trp_halogen"/>
</dbReference>
<keyword evidence="2" id="KW-0547">Nucleotide-binding</keyword>
<evidence type="ECO:0000313" key="4">
    <source>
        <dbReference type="Proteomes" id="UP000501325"/>
    </source>
</evidence>
<dbReference type="Pfam" id="PF04820">
    <property type="entry name" value="Trp_halogenase"/>
    <property type="match status" value="1"/>
</dbReference>
<organism evidence="3 4">
    <name type="scientific">Brevundimonas mediterranea</name>
    <dbReference type="NCBI Taxonomy" id="74329"/>
    <lineage>
        <taxon>Bacteria</taxon>
        <taxon>Pseudomonadati</taxon>
        <taxon>Pseudomonadota</taxon>
        <taxon>Alphaproteobacteria</taxon>
        <taxon>Caulobacterales</taxon>
        <taxon>Caulobacteraceae</taxon>
        <taxon>Brevundimonas</taxon>
    </lineage>
</organism>
<sequence>MRPDMDQPRRPLKKICIVGGGTAGWVAAALMAEHFKGRMAEIELVESDDIGTIGVGESTVPPFLEMLKRLGIDERDFIQKTQASFKLGIQFEDWTQKGESYFHPFGAVGVPVDISDFYPVWLKARMNGYDRPLMDFAAAARMASQGRFMLPFKAQRTPIGGASYAVHVDAKRVARYLRDFAEARGVKRTEGIVEDVMTRPDGFVSGLKLKSGQTVEADFFIDCTGFRALLIGKTLGVGYTDWSEWLMCDRAIAVQTENVGPPTPYTLAQAQDCGWRWRIPLQHRTGNGHVFCSRYMSDDEATARLLAQVEGRPVVNPMVVPFKTGVREKIWDKNVLSLGLASGFIEPLESTAIHLIYRGMDFLFRLMPDLDCDPNLAAEYNRRMTVDYEEIRDFIILHYALTRRDDTAFWRQCRDMVLPEGLQHKLEVFRANGSLVEALDPLFRNVSWYAVMDGMGVRPRSYPPLVDRIDSTGLTDEMDRAANILNAFVADLPTHQAFIDTHCPAPSVDLPAPLAVPA</sequence>
<dbReference type="Gene3D" id="3.50.50.60">
    <property type="entry name" value="FAD/NAD(P)-binding domain"/>
    <property type="match status" value="1"/>
</dbReference>
<reference evidence="3 4" key="1">
    <citation type="submission" date="2020-01" db="EMBL/GenBank/DDBJ databases">
        <authorList>
            <person name="Wang S."/>
        </authorList>
    </citation>
    <scope>NUCLEOTIDE SEQUENCE [LARGE SCALE GENOMIC DNA]</scope>
    <source>
        <strain evidence="3 4">D151-2-6</strain>
    </source>
</reference>